<dbReference type="EMBL" id="KV454016">
    <property type="protein sequence ID" value="ODV94410.1"/>
    <property type="molecule type" value="Genomic_DNA"/>
</dbReference>
<dbReference type="AlphaFoldDB" id="A0A1E4TRP0"/>
<dbReference type="InterPro" id="IPR001303">
    <property type="entry name" value="Aldolase_II/adducin_N"/>
</dbReference>
<dbReference type="FunFam" id="3.40.225.10:FF:000009">
    <property type="entry name" value="Class II aldolase/adducin N-terminal"/>
    <property type="match status" value="1"/>
</dbReference>
<dbReference type="OrthoDB" id="3238794at2759"/>
<proteinExistence type="predicted"/>
<reference evidence="4" key="1">
    <citation type="submission" date="2016-05" db="EMBL/GenBank/DDBJ databases">
        <title>Comparative genomics of biotechnologically important yeasts.</title>
        <authorList>
            <consortium name="DOE Joint Genome Institute"/>
            <person name="Riley R."/>
            <person name="Haridas S."/>
            <person name="Wolfe K.H."/>
            <person name="Lopes M.R."/>
            <person name="Hittinger C.T."/>
            <person name="Goker M."/>
            <person name="Salamov A."/>
            <person name="Wisecaver J."/>
            <person name="Long T.M."/>
            <person name="Aerts A.L."/>
            <person name="Barry K."/>
            <person name="Choi C."/>
            <person name="Clum A."/>
            <person name="Coughlan A.Y."/>
            <person name="Deshpande S."/>
            <person name="Douglass A.P."/>
            <person name="Hanson S.J."/>
            <person name="Klenk H.-P."/>
            <person name="Labutti K."/>
            <person name="Lapidus A."/>
            <person name="Lindquist E."/>
            <person name="Lipzen A."/>
            <person name="Meier-Kolthoff J.P."/>
            <person name="Ohm R.A."/>
            <person name="Otillar R.P."/>
            <person name="Pangilinan J."/>
            <person name="Peng Y."/>
            <person name="Rokas A."/>
            <person name="Rosa C.A."/>
            <person name="Scheuner C."/>
            <person name="Sibirny A.A."/>
            <person name="Slot J.C."/>
            <person name="Stielow J.B."/>
            <person name="Sun H."/>
            <person name="Kurtzman C.P."/>
            <person name="Blackwell M."/>
            <person name="Grigoriev I.V."/>
            <person name="Jeffries T.W."/>
        </authorList>
    </citation>
    <scope>NUCLEOTIDE SEQUENCE [LARGE SCALE GENOMIC DNA]</scope>
    <source>
        <strain evidence="4">NRRL Y-2460</strain>
    </source>
</reference>
<evidence type="ECO:0000256" key="1">
    <source>
        <dbReference type="SAM" id="MobiDB-lite"/>
    </source>
</evidence>
<dbReference type="InterPro" id="IPR036409">
    <property type="entry name" value="Aldolase_II/adducin_N_sf"/>
</dbReference>
<dbReference type="InterPro" id="IPR051017">
    <property type="entry name" value="Aldolase-II_Adducin_sf"/>
</dbReference>
<dbReference type="PANTHER" id="PTHR10672">
    <property type="entry name" value="ADDUCIN"/>
    <property type="match status" value="1"/>
</dbReference>
<dbReference type="Gene3D" id="3.40.225.10">
    <property type="entry name" value="Class II aldolase/adducin N-terminal domain"/>
    <property type="match status" value="1"/>
</dbReference>
<keyword evidence="4" id="KW-1185">Reference proteome</keyword>
<organism evidence="3 4">
    <name type="scientific">Pachysolen tannophilus NRRL Y-2460</name>
    <dbReference type="NCBI Taxonomy" id="669874"/>
    <lineage>
        <taxon>Eukaryota</taxon>
        <taxon>Fungi</taxon>
        <taxon>Dikarya</taxon>
        <taxon>Ascomycota</taxon>
        <taxon>Saccharomycotina</taxon>
        <taxon>Pichiomycetes</taxon>
        <taxon>Pachysolenaceae</taxon>
        <taxon>Pachysolen</taxon>
    </lineage>
</organism>
<dbReference type="PANTHER" id="PTHR10672:SF25">
    <property type="entry name" value="MEIOTICALLY UP-REGULATED GENE 14 PROTEIN"/>
    <property type="match status" value="1"/>
</dbReference>
<sequence length="297" mass="32189">MSSSVVETANVSVPSSVEASTSRGYKLGKPGSHNLALGDSHPHKIPKFSDPYEKRKWVLQHMAGAFRIFARKGYTEGAAGHISVRDPVDPDTFWINPLAKHFGLIKASDLVQVDSNGNIIGGSKKAINAAGFAIHSELHKAYPDINAACHAHSVYGKAWSTFGKPLDMINQDVCTFYKAHTVYSDFGGVAFEAEEGKAIAKALGEKGKGAILMNHGLLTVGQTVDEAAYCFTLMERSCETQLLVEAACANGNMEKVIIGDEEAAYTYHMSADPETLYGEFQPDFEYEIAMTNGDFLN</sequence>
<feature type="region of interest" description="Disordered" evidence="1">
    <location>
        <begin position="20"/>
        <end position="42"/>
    </location>
</feature>
<evidence type="ECO:0000313" key="4">
    <source>
        <dbReference type="Proteomes" id="UP000094236"/>
    </source>
</evidence>
<dbReference type="SUPFAM" id="SSF53639">
    <property type="entry name" value="AraD/HMP-PK domain-like"/>
    <property type="match status" value="1"/>
</dbReference>
<evidence type="ECO:0000313" key="3">
    <source>
        <dbReference type="EMBL" id="ODV94410.1"/>
    </source>
</evidence>
<evidence type="ECO:0000259" key="2">
    <source>
        <dbReference type="SMART" id="SM01007"/>
    </source>
</evidence>
<gene>
    <name evidence="3" type="ORF">PACTADRAFT_51249</name>
</gene>
<protein>
    <recommendedName>
        <fullName evidence="2">Class II aldolase/adducin N-terminal domain-containing protein</fullName>
    </recommendedName>
</protein>
<dbReference type="Proteomes" id="UP000094236">
    <property type="component" value="Unassembled WGS sequence"/>
</dbReference>
<dbReference type="NCBIfam" id="NF004855">
    <property type="entry name" value="PRK06208.1"/>
    <property type="match status" value="1"/>
</dbReference>
<feature type="domain" description="Class II aldolase/adducin N-terminal" evidence="2">
    <location>
        <begin position="60"/>
        <end position="242"/>
    </location>
</feature>
<dbReference type="Pfam" id="PF00596">
    <property type="entry name" value="Aldolase_II"/>
    <property type="match status" value="1"/>
</dbReference>
<accession>A0A1E4TRP0</accession>
<dbReference type="GO" id="GO:0051015">
    <property type="term" value="F:actin filament binding"/>
    <property type="evidence" value="ECO:0007669"/>
    <property type="project" value="TreeGrafter"/>
</dbReference>
<dbReference type="STRING" id="669874.A0A1E4TRP0"/>
<dbReference type="SMART" id="SM01007">
    <property type="entry name" value="Aldolase_II"/>
    <property type="match status" value="1"/>
</dbReference>
<name>A0A1E4TRP0_PACTA</name>
<dbReference type="GO" id="GO:0005856">
    <property type="term" value="C:cytoskeleton"/>
    <property type="evidence" value="ECO:0007669"/>
    <property type="project" value="TreeGrafter"/>
</dbReference>